<keyword evidence="7" id="KW-0539">Nucleus</keyword>
<feature type="region of interest" description="Disordered" evidence="8">
    <location>
        <begin position="422"/>
        <end position="489"/>
    </location>
</feature>
<feature type="compositionally biased region" description="Basic and acidic residues" evidence="8">
    <location>
        <begin position="422"/>
        <end position="433"/>
    </location>
</feature>
<feature type="compositionally biased region" description="Polar residues" evidence="8">
    <location>
        <begin position="29"/>
        <end position="41"/>
    </location>
</feature>
<dbReference type="EMBL" id="CP092863">
    <property type="protein sequence ID" value="UYV61282.1"/>
    <property type="molecule type" value="Genomic_DNA"/>
</dbReference>
<evidence type="ECO:0000259" key="9">
    <source>
        <dbReference type="Pfam" id="PF18296"/>
    </source>
</evidence>
<feature type="region of interest" description="Disordered" evidence="8">
    <location>
        <begin position="1171"/>
        <end position="1192"/>
    </location>
</feature>
<comment type="similarity">
    <text evidence="2">Belongs to the Mediator complex subunit 13 family.</text>
</comment>
<feature type="region of interest" description="Disordered" evidence="8">
    <location>
        <begin position="109"/>
        <end position="130"/>
    </location>
</feature>
<evidence type="ECO:0000313" key="11">
    <source>
        <dbReference type="Proteomes" id="UP001235939"/>
    </source>
</evidence>
<dbReference type="InterPro" id="IPR041285">
    <property type="entry name" value="MID_MedPIWI"/>
</dbReference>
<organism evidence="10 11">
    <name type="scientific">Cordylochernes scorpioides</name>
    <dbReference type="NCBI Taxonomy" id="51811"/>
    <lineage>
        <taxon>Eukaryota</taxon>
        <taxon>Metazoa</taxon>
        <taxon>Ecdysozoa</taxon>
        <taxon>Arthropoda</taxon>
        <taxon>Chelicerata</taxon>
        <taxon>Arachnida</taxon>
        <taxon>Pseudoscorpiones</taxon>
        <taxon>Cheliferoidea</taxon>
        <taxon>Chernetidae</taxon>
        <taxon>Cordylochernes</taxon>
    </lineage>
</organism>
<reference evidence="10 11" key="1">
    <citation type="submission" date="2022-01" db="EMBL/GenBank/DDBJ databases">
        <title>A chromosomal length assembly of Cordylochernes scorpioides.</title>
        <authorList>
            <person name="Zeh D."/>
            <person name="Zeh J."/>
        </authorList>
    </citation>
    <scope>NUCLEOTIDE SEQUENCE [LARGE SCALE GENOMIC DNA]</scope>
    <source>
        <strain evidence="10">IN4F17</strain>
        <tissue evidence="10">Whole Body</tissue>
    </source>
</reference>
<evidence type="ECO:0000256" key="7">
    <source>
        <dbReference type="ARBA" id="ARBA00023242"/>
    </source>
</evidence>
<feature type="compositionally biased region" description="Low complexity" evidence="8">
    <location>
        <begin position="299"/>
        <end position="323"/>
    </location>
</feature>
<dbReference type="InterPro" id="IPR051139">
    <property type="entry name" value="Mediator_complx_sub13"/>
</dbReference>
<feature type="region of interest" description="Disordered" evidence="8">
    <location>
        <begin position="25"/>
        <end position="57"/>
    </location>
</feature>
<evidence type="ECO:0000256" key="4">
    <source>
        <dbReference type="ARBA" id="ARBA00022491"/>
    </source>
</evidence>
<dbReference type="PANTHER" id="PTHR48249:SF3">
    <property type="entry name" value="MEDIATOR OF RNA POLYMERASE II TRANSCRIPTION SUBUNIT 13"/>
    <property type="match status" value="1"/>
</dbReference>
<evidence type="ECO:0000256" key="8">
    <source>
        <dbReference type="SAM" id="MobiDB-lite"/>
    </source>
</evidence>
<dbReference type="PANTHER" id="PTHR48249">
    <property type="entry name" value="MEDIATOR OF RNA POLYMERASE II TRANSCRIPTION SUBUNIT 13"/>
    <property type="match status" value="1"/>
</dbReference>
<feature type="compositionally biased region" description="Low complexity" evidence="8">
    <location>
        <begin position="434"/>
        <end position="444"/>
    </location>
</feature>
<feature type="region of interest" description="Disordered" evidence="8">
    <location>
        <begin position="645"/>
        <end position="687"/>
    </location>
</feature>
<accession>A0ABY6JY76</accession>
<keyword evidence="6" id="KW-0804">Transcription</keyword>
<proteinExistence type="inferred from homology"/>
<sequence>MVAGGMKMRYPASYVYVSEYDDPTLAKGPSSSPNPAASTLLTPPMSPCDPHKPSPLASLKSTLRIKHQVWKDAITVIPSHEATPNDDPLGQWGFCDAFNRTNCSCSRCGKSKSQPLLKPGDSAGSNTSSKQRLKNLGAFHRRTQETASAVELDNYVAATPAPNPTTTIPTSTFQYKVPGTLRSTTPNGLPQLFGQPSIIGSPHPSTPLLDGPNSSSTDPTMPTLSPHPPPLHREEGEDGGARPATESLDQTVPPPSSSSQSPITLPEVKSEPKPASTAAPEQIFSPYQMTLEKGSVEGSPAPASSAAAAPTPAAPPAAAAAPTQPGLKPPVLPTSTNFDPEETNFNSLLYDYSSLTQPLWEGPPPKRQRRMHKNWSQKAEFAGGNDPLSKEAMDADLPLKPIDPYEFNDEFDESSPSAFRNKMEVFIKEEEKAATNPAAATTTPQMGPLTPKPQPDETPAAPPNADLGVVSPPTPRNQGASLTREEDLQVTEHDLEQLFDTSSDESADVMNYPPTGTPGSTKLGPTTPEEFPLKPPKATTVGILGEWWIPGVVRQVYQCCGVSVAGPAELTRMFPTPPSLEHNTASSPCNPCTDPASAGTGAGGPDDLYPCSPAEANKDWSYVYKPQVQAKFVGSSRYAPLPSLHSSTLPPLPAAAGGDYTYKQSWRNDPPPPPSNPPPPTALPTLHHPAMETSSLADRPPPSMMMIPSWTTTITTTTEWGATTCLQGPANKTTLHHHPAMVAPPPSNTSPPETSGLLVNLMLSDSLLNVFKDHNFSSCTLCVCNMDIRGSDASLLPSSHLVGPEEPQEKCTCGFSAVVNRHQSYRSGLFYEDEVEITGFSYEPEPLSRPKKNLALVENRTNNKPNLTPGALALADQMPHQILDLIKSQCSILNSPCTSFSKSLELAGHADPQVNMLEHTDGCEVTFLALEAGKQAFDNIASTRMEENLKNTCLHKWPYLPVKSPSNTSEVMQLLRTLQPLLQECFKKRPRQGLWEVTYTVSGPLTWRQFHRLSEKGTEDQCEPQPIPTLLVGYDKDWATISPFALKFWDYLSLEPSSSGRDVAYVVVAPDNQFLTPRVGAYFRELSGTYEAHRLGRHCPLPGGSLLRDGILSVSGIKAEADSSAPLDDWFNIIGDGPVASHLRLYAQACRLQLAPHLAMQQLDSKTLLESASSTAMNPPPPTDNKPPEELKPVIIDSSGRRISRSVACLTLWTNYLLSLVALAKN</sequence>
<feature type="compositionally biased region" description="Pro residues" evidence="8">
    <location>
        <begin position="669"/>
        <end position="682"/>
    </location>
</feature>
<evidence type="ECO:0000256" key="6">
    <source>
        <dbReference type="ARBA" id="ARBA00023163"/>
    </source>
</evidence>
<evidence type="ECO:0000313" key="10">
    <source>
        <dbReference type="EMBL" id="UYV61282.1"/>
    </source>
</evidence>
<protein>
    <recommendedName>
        <fullName evidence="3">Mediator of RNA polymerase II transcription subunit 13</fullName>
    </recommendedName>
</protein>
<dbReference type="Pfam" id="PF18296">
    <property type="entry name" value="MID_MedPIWI"/>
    <property type="match status" value="1"/>
</dbReference>
<keyword evidence="5" id="KW-0805">Transcription regulation</keyword>
<evidence type="ECO:0000256" key="3">
    <source>
        <dbReference type="ARBA" id="ARBA00019618"/>
    </source>
</evidence>
<feature type="compositionally biased region" description="Polar residues" evidence="8">
    <location>
        <begin position="333"/>
        <end position="343"/>
    </location>
</feature>
<feature type="domain" description="MID" evidence="9">
    <location>
        <begin position="1061"/>
        <end position="1162"/>
    </location>
</feature>
<evidence type="ECO:0000256" key="1">
    <source>
        <dbReference type="ARBA" id="ARBA00004123"/>
    </source>
</evidence>
<gene>
    <name evidence="10" type="ORF">LAZ67_1004224</name>
</gene>
<evidence type="ECO:0000256" key="5">
    <source>
        <dbReference type="ARBA" id="ARBA00023015"/>
    </source>
</evidence>
<feature type="compositionally biased region" description="Low complexity" evidence="8">
    <location>
        <begin position="161"/>
        <end position="172"/>
    </location>
</feature>
<comment type="subcellular location">
    <subcellularLocation>
        <location evidence="1">Nucleus</location>
    </subcellularLocation>
</comment>
<dbReference type="Proteomes" id="UP001235939">
    <property type="component" value="Chromosome 01"/>
</dbReference>
<evidence type="ECO:0000256" key="2">
    <source>
        <dbReference type="ARBA" id="ARBA00009354"/>
    </source>
</evidence>
<feature type="region of interest" description="Disordered" evidence="8">
    <location>
        <begin position="161"/>
        <end position="343"/>
    </location>
</feature>
<keyword evidence="11" id="KW-1185">Reference proteome</keyword>
<keyword evidence="4" id="KW-0678">Repressor</keyword>
<name>A0ABY6JY76_9ARAC</name>